<dbReference type="AlphaFoldDB" id="A0A6H0XJ23"/>
<evidence type="ECO:0000256" key="1">
    <source>
        <dbReference type="SAM" id="MobiDB-lite"/>
    </source>
</evidence>
<proteinExistence type="predicted"/>
<evidence type="ECO:0000313" key="3">
    <source>
        <dbReference type="Proteomes" id="UP000503462"/>
    </source>
</evidence>
<feature type="compositionally biased region" description="Pro residues" evidence="1">
    <location>
        <begin position="19"/>
        <end position="28"/>
    </location>
</feature>
<keyword evidence="3" id="KW-1185">Reference proteome</keyword>
<accession>A0A6H0XJ23</accession>
<feature type="region of interest" description="Disordered" evidence="1">
    <location>
        <begin position="1"/>
        <end position="74"/>
    </location>
</feature>
<evidence type="ECO:0000313" key="2">
    <source>
        <dbReference type="EMBL" id="QIW94713.1"/>
    </source>
</evidence>
<protein>
    <submittedName>
        <fullName evidence="2">Uncharacterized protein</fullName>
    </submittedName>
</protein>
<sequence length="250" mass="28445">MDTKEQDCDEPATLSTPRVQPPPLPQPPLRAHLRKNMRALGFESDRYKRRARERSKMQSEQFKNSGSCQAPCSADNDSANAIQLSDVSATVIPSGDAQSDIETRHTRDRQKLSEDDQPLGLVNSCNTCFICFRLRSQDYAVRVKVAWPHRQEMTRQRVTESGRVRFNIVEVAQGTAEEVMQAMNDALYTHVGSWKKWLWCFEIKTAEEVEFWFDDVLCNDRILINVIRLDSHTIETAAQTVIDSGPSEGV</sequence>
<name>A0A6H0XJ23_9PEZI</name>
<gene>
    <name evidence="2" type="ORF">AMS68_000231</name>
</gene>
<reference evidence="2 3" key="1">
    <citation type="journal article" date="2016" name="Sci. Rep.">
        <title>Peltaster fructicola genome reveals evolution from an invasive phytopathogen to an ectophytic parasite.</title>
        <authorList>
            <person name="Xu C."/>
            <person name="Chen H."/>
            <person name="Gleason M.L."/>
            <person name="Xu J.R."/>
            <person name="Liu H."/>
            <person name="Zhang R."/>
            <person name="Sun G."/>
        </authorList>
    </citation>
    <scope>NUCLEOTIDE SEQUENCE [LARGE SCALE GENOMIC DNA]</scope>
    <source>
        <strain evidence="2 3">LNHT1506</strain>
    </source>
</reference>
<feature type="region of interest" description="Disordered" evidence="1">
    <location>
        <begin position="89"/>
        <end position="112"/>
    </location>
</feature>
<feature type="compositionally biased region" description="Polar residues" evidence="1">
    <location>
        <begin position="58"/>
        <end position="74"/>
    </location>
</feature>
<dbReference type="EMBL" id="CP051139">
    <property type="protein sequence ID" value="QIW94713.1"/>
    <property type="molecule type" value="Genomic_DNA"/>
</dbReference>
<feature type="compositionally biased region" description="Basic and acidic residues" evidence="1">
    <location>
        <begin position="101"/>
        <end position="112"/>
    </location>
</feature>
<dbReference type="Proteomes" id="UP000503462">
    <property type="component" value="Chromosome 1"/>
</dbReference>
<organism evidence="2 3">
    <name type="scientific">Peltaster fructicola</name>
    <dbReference type="NCBI Taxonomy" id="286661"/>
    <lineage>
        <taxon>Eukaryota</taxon>
        <taxon>Fungi</taxon>
        <taxon>Dikarya</taxon>
        <taxon>Ascomycota</taxon>
        <taxon>Pezizomycotina</taxon>
        <taxon>Dothideomycetes</taxon>
        <taxon>Dothideomycetes incertae sedis</taxon>
        <taxon>Peltaster</taxon>
    </lineage>
</organism>